<comment type="caution">
    <text evidence="1">The sequence shown here is derived from an EMBL/GenBank/DDBJ whole genome shotgun (WGS) entry which is preliminary data.</text>
</comment>
<organism evidence="1 2">
    <name type="scientific">[Roseibacterium] beibuensis</name>
    <dbReference type="NCBI Taxonomy" id="1193142"/>
    <lineage>
        <taxon>Bacteria</taxon>
        <taxon>Pseudomonadati</taxon>
        <taxon>Pseudomonadota</taxon>
        <taxon>Alphaproteobacteria</taxon>
        <taxon>Rhodobacterales</taxon>
        <taxon>Roseobacteraceae</taxon>
        <taxon>Roseicyclus</taxon>
    </lineage>
</organism>
<dbReference type="Proteomes" id="UP001499910">
    <property type="component" value="Unassembled WGS sequence"/>
</dbReference>
<protein>
    <submittedName>
        <fullName evidence="1">Uncharacterized protein</fullName>
    </submittedName>
</protein>
<evidence type="ECO:0000313" key="1">
    <source>
        <dbReference type="EMBL" id="GAA5071452.1"/>
    </source>
</evidence>
<evidence type="ECO:0000313" key="2">
    <source>
        <dbReference type="Proteomes" id="UP001499910"/>
    </source>
</evidence>
<accession>A0ABP9L927</accession>
<name>A0ABP9L927_9RHOB</name>
<keyword evidence="2" id="KW-1185">Reference proteome</keyword>
<proteinExistence type="predicted"/>
<gene>
    <name evidence="1" type="ORF">GCM10023209_15180</name>
</gene>
<dbReference type="EMBL" id="BAABHW010000002">
    <property type="protein sequence ID" value="GAA5071452.1"/>
    <property type="molecule type" value="Genomic_DNA"/>
</dbReference>
<sequence length="53" mass="6198">MSRPPRFPVKKLISLSQDQADQIRDCRFDKRIDSETEAIRKLIELGLEAARKQ</sequence>
<reference evidence="2" key="1">
    <citation type="journal article" date="2019" name="Int. J. Syst. Evol. Microbiol.">
        <title>The Global Catalogue of Microorganisms (GCM) 10K type strain sequencing project: providing services to taxonomists for standard genome sequencing and annotation.</title>
        <authorList>
            <consortium name="The Broad Institute Genomics Platform"/>
            <consortium name="The Broad Institute Genome Sequencing Center for Infectious Disease"/>
            <person name="Wu L."/>
            <person name="Ma J."/>
        </authorList>
    </citation>
    <scope>NUCLEOTIDE SEQUENCE [LARGE SCALE GENOMIC DNA]</scope>
    <source>
        <strain evidence="2">JCM 18015</strain>
    </source>
</reference>
<dbReference type="RefSeq" id="WP_259550093.1">
    <property type="nucleotide sequence ID" value="NZ_JANXIR010000005.1"/>
</dbReference>